<dbReference type="GO" id="GO:0004427">
    <property type="term" value="F:inorganic diphosphate phosphatase activity"/>
    <property type="evidence" value="ECO:0007669"/>
    <property type="project" value="UniProtKB-EC"/>
</dbReference>
<dbReference type="FunFam" id="3.90.80.10:FF:000009">
    <property type="entry name" value="Inorganic pyrophosphatase"/>
    <property type="match status" value="1"/>
</dbReference>
<dbReference type="InterPro" id="IPR008162">
    <property type="entry name" value="Pyrophosphatase"/>
</dbReference>
<dbReference type="RefSeq" id="XP_013327718.1">
    <property type="nucleotide sequence ID" value="XM_013472264.1"/>
</dbReference>
<comment type="cofactor">
    <cofactor evidence="1">
        <name>Mg(2+)</name>
        <dbReference type="ChEBI" id="CHEBI:18420"/>
    </cofactor>
</comment>
<keyword evidence="6" id="KW-0460">Magnesium</keyword>
<keyword evidence="10" id="KW-1185">Reference proteome</keyword>
<evidence type="ECO:0000256" key="6">
    <source>
        <dbReference type="ARBA" id="ARBA00022842"/>
    </source>
</evidence>
<dbReference type="Gene3D" id="3.90.80.10">
    <property type="entry name" value="Inorganic pyrophosphatase"/>
    <property type="match status" value="1"/>
</dbReference>
<comment type="caution">
    <text evidence="9">The sequence shown here is derived from an EMBL/GenBank/DDBJ whole genome shotgun (WGS) entry which is preliminary data.</text>
</comment>
<dbReference type="EMBL" id="LASV01000205">
    <property type="protein sequence ID" value="KKA21106.1"/>
    <property type="molecule type" value="Genomic_DNA"/>
</dbReference>
<dbReference type="OrthoDB" id="1608002at2759"/>
<dbReference type="PROSITE" id="PS00387">
    <property type="entry name" value="PPASE"/>
    <property type="match status" value="1"/>
</dbReference>
<proteinExistence type="inferred from homology"/>
<dbReference type="CDD" id="cd00412">
    <property type="entry name" value="pyrophosphatase"/>
    <property type="match status" value="1"/>
</dbReference>
<gene>
    <name evidence="9" type="ORF">T310_4873</name>
</gene>
<dbReference type="GeneID" id="25317220"/>
<protein>
    <recommendedName>
        <fullName evidence="3">inorganic diphosphatase</fullName>
        <ecNumber evidence="3">3.6.1.1</ecNumber>
    </recommendedName>
    <alternativeName>
        <fullName evidence="7">Pyrophosphate phospho-hydrolase</fullName>
    </alternativeName>
</protein>
<keyword evidence="5" id="KW-0378">Hydrolase</keyword>
<accession>A0A0F4YTD7</accession>
<dbReference type="AlphaFoldDB" id="A0A0F4YTD7"/>
<dbReference type="InterPro" id="IPR036649">
    <property type="entry name" value="Pyrophosphatase_sf"/>
</dbReference>
<evidence type="ECO:0000256" key="8">
    <source>
        <dbReference type="ARBA" id="ARBA00047820"/>
    </source>
</evidence>
<evidence type="ECO:0000256" key="2">
    <source>
        <dbReference type="ARBA" id="ARBA00006220"/>
    </source>
</evidence>
<evidence type="ECO:0000256" key="5">
    <source>
        <dbReference type="ARBA" id="ARBA00022801"/>
    </source>
</evidence>
<dbReference type="STRING" id="1408163.A0A0F4YTD7"/>
<dbReference type="GO" id="GO:0006796">
    <property type="term" value="P:phosphate-containing compound metabolic process"/>
    <property type="evidence" value="ECO:0007669"/>
    <property type="project" value="InterPro"/>
</dbReference>
<evidence type="ECO:0000256" key="4">
    <source>
        <dbReference type="ARBA" id="ARBA00022723"/>
    </source>
</evidence>
<comment type="similarity">
    <text evidence="2">Belongs to the PPase family.</text>
</comment>
<dbReference type="SUPFAM" id="SSF50324">
    <property type="entry name" value="Inorganic pyrophosphatase"/>
    <property type="match status" value="1"/>
</dbReference>
<dbReference type="PANTHER" id="PTHR10286">
    <property type="entry name" value="INORGANIC PYROPHOSPHATASE"/>
    <property type="match status" value="1"/>
</dbReference>
<name>A0A0F4YTD7_RASE3</name>
<evidence type="ECO:0000256" key="3">
    <source>
        <dbReference type="ARBA" id="ARBA00012146"/>
    </source>
</evidence>
<organism evidence="9 10">
    <name type="scientific">Rasamsonia emersonii (strain ATCC 16479 / CBS 393.64 / IMI 116815)</name>
    <dbReference type="NCBI Taxonomy" id="1408163"/>
    <lineage>
        <taxon>Eukaryota</taxon>
        <taxon>Fungi</taxon>
        <taxon>Dikarya</taxon>
        <taxon>Ascomycota</taxon>
        <taxon>Pezizomycotina</taxon>
        <taxon>Eurotiomycetes</taxon>
        <taxon>Eurotiomycetidae</taxon>
        <taxon>Eurotiales</taxon>
        <taxon>Trichocomaceae</taxon>
        <taxon>Rasamsonia</taxon>
    </lineage>
</organism>
<dbReference type="Pfam" id="PF00719">
    <property type="entry name" value="Pyrophosphatase"/>
    <property type="match status" value="1"/>
</dbReference>
<dbReference type="GO" id="GO:0005737">
    <property type="term" value="C:cytoplasm"/>
    <property type="evidence" value="ECO:0007669"/>
    <property type="project" value="InterPro"/>
</dbReference>
<dbReference type="GO" id="GO:0000287">
    <property type="term" value="F:magnesium ion binding"/>
    <property type="evidence" value="ECO:0007669"/>
    <property type="project" value="InterPro"/>
</dbReference>
<evidence type="ECO:0000313" key="9">
    <source>
        <dbReference type="EMBL" id="KKA21106.1"/>
    </source>
</evidence>
<comment type="catalytic activity">
    <reaction evidence="8">
        <text>diphosphate + H2O = 2 phosphate + H(+)</text>
        <dbReference type="Rhea" id="RHEA:24576"/>
        <dbReference type="ChEBI" id="CHEBI:15377"/>
        <dbReference type="ChEBI" id="CHEBI:15378"/>
        <dbReference type="ChEBI" id="CHEBI:33019"/>
        <dbReference type="ChEBI" id="CHEBI:43474"/>
        <dbReference type="EC" id="3.6.1.1"/>
    </reaction>
</comment>
<evidence type="ECO:0000256" key="7">
    <source>
        <dbReference type="ARBA" id="ARBA00032535"/>
    </source>
</evidence>
<evidence type="ECO:0000313" key="10">
    <source>
        <dbReference type="Proteomes" id="UP000053958"/>
    </source>
</evidence>
<keyword evidence="4" id="KW-0479">Metal-binding</keyword>
<reference evidence="9 10" key="1">
    <citation type="submission" date="2015-04" db="EMBL/GenBank/DDBJ databases">
        <authorList>
            <person name="Heijne W.H."/>
            <person name="Fedorova N.D."/>
            <person name="Nierman W.C."/>
            <person name="Vollebregt A.W."/>
            <person name="Zhao Z."/>
            <person name="Wu L."/>
            <person name="Kumar M."/>
            <person name="Stam H."/>
            <person name="van den Berg M.A."/>
            <person name="Pel H.J."/>
        </authorList>
    </citation>
    <scope>NUCLEOTIDE SEQUENCE [LARGE SCALE GENOMIC DNA]</scope>
    <source>
        <strain evidence="9 10">CBS 393.64</strain>
    </source>
</reference>
<dbReference type="Proteomes" id="UP000053958">
    <property type="component" value="Unassembled WGS sequence"/>
</dbReference>
<evidence type="ECO:0000256" key="1">
    <source>
        <dbReference type="ARBA" id="ARBA00001946"/>
    </source>
</evidence>
<dbReference type="EC" id="3.6.1.1" evidence="3"/>
<sequence length="305" mass="34370">MATADYHPRVAGQPWTTDFRIYLEGDQNHELVSPWHDVPLYTDGGKAGQVVNMVVEIPRFGNAKMEIAKDEFLTPIKQDVKKGQLRYVPNIFPYKGYAWNYGAFPQTWEDPSHIDPDTQAPGDDDPLDVCEIGRDVGFTGQVKPVKVLGALAILDQGETDWKVIAIDVTDPLAEKLEHIADVDRHMPGFLDSMKYWFSVYKVPEGKPENSVALGGEVRGEEFAISLINDCHEAWKTIVYNEGNPPHKDSLKDIGVVEHRDLTHRISQTPPVDTKSLQPPDKVKTDRSFFLPSYHRDVGWNVAMYG</sequence>